<feature type="region of interest" description="Disordered" evidence="2">
    <location>
        <begin position="430"/>
        <end position="506"/>
    </location>
</feature>
<dbReference type="InterPro" id="IPR052115">
    <property type="entry name" value="NEXT_complex_subunit_ZCCHC8"/>
</dbReference>
<feature type="region of interest" description="Disordered" evidence="2">
    <location>
        <begin position="355"/>
        <end position="380"/>
    </location>
</feature>
<keyword evidence="5" id="KW-1185">Reference proteome</keyword>
<gene>
    <name evidence="4" type="ORF">VKT23_010959</name>
</gene>
<feature type="domain" description="CCHC-type" evidence="3">
    <location>
        <begin position="187"/>
        <end position="201"/>
    </location>
</feature>
<dbReference type="EMBL" id="JBANRG010000023">
    <property type="protein sequence ID" value="KAK7455089.1"/>
    <property type="molecule type" value="Genomic_DNA"/>
</dbReference>
<proteinExistence type="predicted"/>
<protein>
    <recommendedName>
        <fullName evidence="3">CCHC-type domain-containing protein</fullName>
    </recommendedName>
</protein>
<dbReference type="InterPro" id="IPR001878">
    <property type="entry name" value="Znf_CCHC"/>
</dbReference>
<feature type="compositionally biased region" description="Pro residues" evidence="2">
    <location>
        <begin position="435"/>
        <end position="475"/>
    </location>
</feature>
<dbReference type="PANTHER" id="PTHR13316">
    <property type="entry name" value="ZINC FINGER, CCHC DOMAIN CONTAINING 8"/>
    <property type="match status" value="1"/>
</dbReference>
<dbReference type="Proteomes" id="UP001498398">
    <property type="component" value="Unassembled WGS sequence"/>
</dbReference>
<evidence type="ECO:0000313" key="5">
    <source>
        <dbReference type="Proteomes" id="UP001498398"/>
    </source>
</evidence>
<evidence type="ECO:0000256" key="1">
    <source>
        <dbReference type="PROSITE-ProRule" id="PRU00047"/>
    </source>
</evidence>
<keyword evidence="1" id="KW-0479">Metal-binding</keyword>
<feature type="compositionally biased region" description="Polar residues" evidence="2">
    <location>
        <begin position="14"/>
        <end position="34"/>
    </location>
</feature>
<feature type="compositionally biased region" description="Acidic residues" evidence="2">
    <location>
        <begin position="493"/>
        <end position="506"/>
    </location>
</feature>
<keyword evidence="1" id="KW-0863">Zinc-finger</keyword>
<feature type="compositionally biased region" description="Low complexity" evidence="2">
    <location>
        <begin position="361"/>
        <end position="374"/>
    </location>
</feature>
<feature type="compositionally biased region" description="Basic and acidic residues" evidence="2">
    <location>
        <begin position="1"/>
        <end position="11"/>
    </location>
</feature>
<dbReference type="PROSITE" id="PS50158">
    <property type="entry name" value="ZF_CCHC"/>
    <property type="match status" value="1"/>
</dbReference>
<keyword evidence="1" id="KW-0862">Zinc</keyword>
<dbReference type="PANTHER" id="PTHR13316:SF0">
    <property type="entry name" value="ZINC FINGER CCHC DOMAIN-CONTAINING PROTEIN 8"/>
    <property type="match status" value="1"/>
</dbReference>
<reference evidence="4 5" key="1">
    <citation type="submission" date="2024-01" db="EMBL/GenBank/DDBJ databases">
        <title>A draft genome for the cacao thread blight pathogen Marasmiellus scandens.</title>
        <authorList>
            <person name="Baruah I.K."/>
            <person name="Leung J."/>
            <person name="Bukari Y."/>
            <person name="Amoako-Attah I."/>
            <person name="Meinhardt L.W."/>
            <person name="Bailey B.A."/>
            <person name="Cohen S.P."/>
        </authorList>
    </citation>
    <scope>NUCLEOTIDE SEQUENCE [LARGE SCALE GENOMIC DNA]</scope>
    <source>
        <strain evidence="4 5">GH-19</strain>
    </source>
</reference>
<accession>A0ABR1JCW8</accession>
<evidence type="ECO:0000256" key="2">
    <source>
        <dbReference type="SAM" id="MobiDB-lite"/>
    </source>
</evidence>
<name>A0ABR1JCW8_9AGAR</name>
<feature type="compositionally biased region" description="Polar residues" evidence="2">
    <location>
        <begin position="106"/>
        <end position="117"/>
    </location>
</feature>
<feature type="region of interest" description="Disordered" evidence="2">
    <location>
        <begin position="98"/>
        <end position="117"/>
    </location>
</feature>
<organism evidence="4 5">
    <name type="scientific">Marasmiellus scandens</name>
    <dbReference type="NCBI Taxonomy" id="2682957"/>
    <lineage>
        <taxon>Eukaryota</taxon>
        <taxon>Fungi</taxon>
        <taxon>Dikarya</taxon>
        <taxon>Basidiomycota</taxon>
        <taxon>Agaricomycotina</taxon>
        <taxon>Agaricomycetes</taxon>
        <taxon>Agaricomycetidae</taxon>
        <taxon>Agaricales</taxon>
        <taxon>Marasmiineae</taxon>
        <taxon>Omphalotaceae</taxon>
        <taxon>Marasmiellus</taxon>
    </lineage>
</organism>
<comment type="caution">
    <text evidence="4">The sequence shown here is derived from an EMBL/GenBank/DDBJ whole genome shotgun (WGS) entry which is preliminary data.</text>
</comment>
<evidence type="ECO:0000313" key="4">
    <source>
        <dbReference type="EMBL" id="KAK7455089.1"/>
    </source>
</evidence>
<sequence length="506" mass="55041">MSSHEDFHLADSKGGTSQSQAKPTISSRDSQYTGPRTGKVEEEICLLDSGAASRGQGNRQREMGCEGGDGSAAEVGSGSGDEGGQLIEQLGASLDDYTSEVPLNKPNFTSQHPRGASDLSSIPSEYLFFSDSEPSAHEEQTNTWNSGAYNWGIYGRNTETVLGPTLDSSIDTDSSENDSDPIPSSHCFNCGNPEHIVSACPFRVDKDLVSLSRDLYNFFKDYYGSSRIGGDFSSRIHTVEEWKSTRLRWLDQFVPGEIRGADLRDALGMNVDEEGENAAVGQKHKQASDQGEAQDDWLRNMAIWGYPPGWATCREEDSPYDVIRERILGQFSDEDETADFLMFGDEGAVETIPLARPNETSDIPSSPSSTQSSPRKTHRWASYPATHFSSEMLPVYNGSALPPIDGSEPELMSRRVRTSTFNDELWASIVSANHNPPPPPSEPPPLPPPPPSVPPPPLPPPPAPYVPPPPLPPSAPVESLSSIQPAPLLQVDSLEECDMDMSDDDD</sequence>
<feature type="region of interest" description="Disordered" evidence="2">
    <location>
        <begin position="1"/>
        <end position="85"/>
    </location>
</feature>
<evidence type="ECO:0000259" key="3">
    <source>
        <dbReference type="PROSITE" id="PS50158"/>
    </source>
</evidence>